<name>A0ABW3CUK5_9ACTN</name>
<dbReference type="Gene3D" id="2.60.120.10">
    <property type="entry name" value="Jelly Rolls"/>
    <property type="match status" value="1"/>
</dbReference>
<keyword evidence="1" id="KW-0805">Transcription regulation</keyword>
<dbReference type="Pfam" id="PF00027">
    <property type="entry name" value="cNMP_binding"/>
    <property type="match status" value="1"/>
</dbReference>
<evidence type="ECO:0000313" key="7">
    <source>
        <dbReference type="Proteomes" id="UP001597083"/>
    </source>
</evidence>
<dbReference type="Gene3D" id="1.10.10.10">
    <property type="entry name" value="Winged helix-like DNA-binding domain superfamily/Winged helix DNA-binding domain"/>
    <property type="match status" value="1"/>
</dbReference>
<dbReference type="SMART" id="SM00419">
    <property type="entry name" value="HTH_CRP"/>
    <property type="match status" value="1"/>
</dbReference>
<evidence type="ECO:0000256" key="3">
    <source>
        <dbReference type="ARBA" id="ARBA00023163"/>
    </source>
</evidence>
<proteinExistence type="predicted"/>
<comment type="caution">
    <text evidence="6">The sequence shown here is derived from an EMBL/GenBank/DDBJ whole genome shotgun (WGS) entry which is preliminary data.</text>
</comment>
<dbReference type="Pfam" id="PF13545">
    <property type="entry name" value="HTH_Crp_2"/>
    <property type="match status" value="1"/>
</dbReference>
<feature type="domain" description="Cyclic nucleotide-binding" evidence="4">
    <location>
        <begin position="9"/>
        <end position="112"/>
    </location>
</feature>
<evidence type="ECO:0000256" key="1">
    <source>
        <dbReference type="ARBA" id="ARBA00023015"/>
    </source>
</evidence>
<dbReference type="Proteomes" id="UP001597083">
    <property type="component" value="Unassembled WGS sequence"/>
</dbReference>
<evidence type="ECO:0000313" key="6">
    <source>
        <dbReference type="EMBL" id="MFD0857299.1"/>
    </source>
</evidence>
<keyword evidence="3" id="KW-0804">Transcription</keyword>
<dbReference type="SUPFAM" id="SSF46785">
    <property type="entry name" value="Winged helix' DNA-binding domain"/>
    <property type="match status" value="1"/>
</dbReference>
<keyword evidence="7" id="KW-1185">Reference proteome</keyword>
<dbReference type="SUPFAM" id="SSF51206">
    <property type="entry name" value="cAMP-binding domain-like"/>
    <property type="match status" value="1"/>
</dbReference>
<dbReference type="InterPro" id="IPR018490">
    <property type="entry name" value="cNMP-bd_dom_sf"/>
</dbReference>
<dbReference type="SMART" id="SM00100">
    <property type="entry name" value="cNMP"/>
    <property type="match status" value="1"/>
</dbReference>
<dbReference type="PROSITE" id="PS50042">
    <property type="entry name" value="CNMP_BINDING_3"/>
    <property type="match status" value="1"/>
</dbReference>
<accession>A0ABW3CUK5</accession>
<dbReference type="PROSITE" id="PS51063">
    <property type="entry name" value="HTH_CRP_2"/>
    <property type="match status" value="1"/>
</dbReference>
<evidence type="ECO:0000256" key="2">
    <source>
        <dbReference type="ARBA" id="ARBA00023125"/>
    </source>
</evidence>
<dbReference type="PANTHER" id="PTHR24567">
    <property type="entry name" value="CRP FAMILY TRANSCRIPTIONAL REGULATORY PROTEIN"/>
    <property type="match status" value="1"/>
</dbReference>
<dbReference type="InterPro" id="IPR050397">
    <property type="entry name" value="Env_Response_Regulators"/>
</dbReference>
<reference evidence="7" key="1">
    <citation type="journal article" date="2019" name="Int. J. Syst. Evol. Microbiol.">
        <title>The Global Catalogue of Microorganisms (GCM) 10K type strain sequencing project: providing services to taxonomists for standard genome sequencing and annotation.</title>
        <authorList>
            <consortium name="The Broad Institute Genomics Platform"/>
            <consortium name="The Broad Institute Genome Sequencing Center for Infectious Disease"/>
            <person name="Wu L."/>
            <person name="Ma J."/>
        </authorList>
    </citation>
    <scope>NUCLEOTIDE SEQUENCE [LARGE SCALE GENOMIC DNA]</scope>
    <source>
        <strain evidence="7">JCM 31696</strain>
    </source>
</reference>
<gene>
    <name evidence="6" type="ORF">ACFQ07_34165</name>
</gene>
<keyword evidence="2" id="KW-0238">DNA-binding</keyword>
<organism evidence="6 7">
    <name type="scientific">Actinomadura adrarensis</name>
    <dbReference type="NCBI Taxonomy" id="1819600"/>
    <lineage>
        <taxon>Bacteria</taxon>
        <taxon>Bacillati</taxon>
        <taxon>Actinomycetota</taxon>
        <taxon>Actinomycetes</taxon>
        <taxon>Streptosporangiales</taxon>
        <taxon>Thermomonosporaceae</taxon>
        <taxon>Actinomadura</taxon>
    </lineage>
</organism>
<dbReference type="InterPro" id="IPR000595">
    <property type="entry name" value="cNMP-bd_dom"/>
</dbReference>
<evidence type="ECO:0000259" key="4">
    <source>
        <dbReference type="PROSITE" id="PS50042"/>
    </source>
</evidence>
<feature type="domain" description="HTH crp-type" evidence="5">
    <location>
        <begin position="141"/>
        <end position="214"/>
    </location>
</feature>
<dbReference type="CDD" id="cd00038">
    <property type="entry name" value="CAP_ED"/>
    <property type="match status" value="1"/>
</dbReference>
<dbReference type="InterPro" id="IPR012318">
    <property type="entry name" value="HTH_CRP"/>
</dbReference>
<protein>
    <submittedName>
        <fullName evidence="6">Crp/Fnr family transcriptional regulator</fullName>
    </submittedName>
</protein>
<sequence length="226" mass="25177">MVDDTSIRILDILDDEQRAALEGLGSPVRFPSGHTIFWEGQPSHSVLIIQQGHLKVTRKEINGNEVILAIRGGNEIMGEEGVLMGEPRSATVTAITQVSGLDVGAEDLLRFVDEHRLWVVMYRAAVRRRRQADERALLARLDVKSRLARSLLELANEVGDQVEEGWSIEVALSQEDLAARIGASRDALASELRRFRQAGFLSTGRQRIVLQDIEALRRVAHLEGTR</sequence>
<dbReference type="EMBL" id="JBHTIR010004400">
    <property type="protein sequence ID" value="MFD0857299.1"/>
    <property type="molecule type" value="Genomic_DNA"/>
</dbReference>
<evidence type="ECO:0000259" key="5">
    <source>
        <dbReference type="PROSITE" id="PS51063"/>
    </source>
</evidence>
<dbReference type="PANTHER" id="PTHR24567:SF74">
    <property type="entry name" value="HTH-TYPE TRANSCRIPTIONAL REGULATOR ARCR"/>
    <property type="match status" value="1"/>
</dbReference>
<dbReference type="InterPro" id="IPR036388">
    <property type="entry name" value="WH-like_DNA-bd_sf"/>
</dbReference>
<dbReference type="InterPro" id="IPR036390">
    <property type="entry name" value="WH_DNA-bd_sf"/>
</dbReference>
<dbReference type="InterPro" id="IPR014710">
    <property type="entry name" value="RmlC-like_jellyroll"/>
</dbReference>